<dbReference type="InterPro" id="IPR050598">
    <property type="entry name" value="AminoAcid_Transporter"/>
</dbReference>
<keyword evidence="3 5" id="KW-1133">Transmembrane helix</keyword>
<evidence type="ECO:0000256" key="4">
    <source>
        <dbReference type="ARBA" id="ARBA00023136"/>
    </source>
</evidence>
<dbReference type="PIRSF" id="PIRSF006060">
    <property type="entry name" value="AA_transporter"/>
    <property type="match status" value="1"/>
</dbReference>
<feature type="transmembrane region" description="Helical" evidence="5">
    <location>
        <begin position="21"/>
        <end position="43"/>
    </location>
</feature>
<dbReference type="OrthoDB" id="3181223at2"/>
<dbReference type="PANTHER" id="PTHR11785:SF512">
    <property type="entry name" value="SOBREMESA, ISOFORM B"/>
    <property type="match status" value="1"/>
</dbReference>
<evidence type="ECO:0000256" key="1">
    <source>
        <dbReference type="ARBA" id="ARBA00004141"/>
    </source>
</evidence>
<feature type="transmembrane region" description="Helical" evidence="5">
    <location>
        <begin position="55"/>
        <end position="75"/>
    </location>
</feature>
<feature type="transmembrane region" description="Helical" evidence="5">
    <location>
        <begin position="338"/>
        <end position="359"/>
    </location>
</feature>
<dbReference type="KEGG" id="vte:BHY08_02840"/>
<proteinExistence type="predicted"/>
<evidence type="ECO:0000313" key="6">
    <source>
        <dbReference type="EMBL" id="APB30857.1"/>
    </source>
</evidence>
<protein>
    <submittedName>
        <fullName evidence="6">Amino acid permease</fullName>
    </submittedName>
</protein>
<accession>A0A1J0A4L7</accession>
<dbReference type="AlphaFoldDB" id="A0A1J0A4L7"/>
<dbReference type="STRING" id="519472.BHY08_02840"/>
<feature type="transmembrane region" description="Helical" evidence="5">
    <location>
        <begin position="287"/>
        <end position="308"/>
    </location>
</feature>
<reference evidence="6 7" key="1">
    <citation type="submission" date="2016-09" db="EMBL/GenBank/DDBJ databases">
        <title>Vagococcus teuberi sp. nov., isolated from the Malian artisanal sour milk fene.</title>
        <authorList>
            <person name="Wullschleger S."/>
            <person name="Seifert C."/>
            <person name="Baumgartner S."/>
            <person name="Lacroix C."/>
            <person name="Bonfoh B."/>
            <person name="Stevens M.J."/>
            <person name="Meile L."/>
        </authorList>
    </citation>
    <scope>NUCLEOTIDE SEQUENCE [LARGE SCALE GENOMIC DNA]</scope>
    <source>
        <strain evidence="6 7">DSM 21459</strain>
    </source>
</reference>
<dbReference type="GO" id="GO:0016020">
    <property type="term" value="C:membrane"/>
    <property type="evidence" value="ECO:0007669"/>
    <property type="project" value="UniProtKB-SubCell"/>
</dbReference>
<keyword evidence="7" id="KW-1185">Reference proteome</keyword>
<feature type="transmembrane region" description="Helical" evidence="5">
    <location>
        <begin position="96"/>
        <end position="123"/>
    </location>
</feature>
<feature type="transmembrane region" description="Helical" evidence="5">
    <location>
        <begin position="423"/>
        <end position="443"/>
    </location>
</feature>
<dbReference type="PANTHER" id="PTHR11785">
    <property type="entry name" value="AMINO ACID TRANSPORTER"/>
    <property type="match status" value="1"/>
</dbReference>
<name>A0A1J0A4L7_9ENTE</name>
<evidence type="ECO:0000256" key="5">
    <source>
        <dbReference type="SAM" id="Phobius"/>
    </source>
</evidence>
<evidence type="ECO:0000256" key="3">
    <source>
        <dbReference type="ARBA" id="ARBA00022989"/>
    </source>
</evidence>
<keyword evidence="4 5" id="KW-0472">Membrane</keyword>
<keyword evidence="2 5" id="KW-0812">Transmembrane</keyword>
<dbReference type="Gene3D" id="1.20.1740.10">
    <property type="entry name" value="Amino acid/polyamine transporter I"/>
    <property type="match status" value="1"/>
</dbReference>
<feature type="transmembrane region" description="Helical" evidence="5">
    <location>
        <begin position="397"/>
        <end position="417"/>
    </location>
</feature>
<feature type="transmembrane region" description="Helical" evidence="5">
    <location>
        <begin position="135"/>
        <end position="153"/>
    </location>
</feature>
<evidence type="ECO:0000256" key="2">
    <source>
        <dbReference type="ARBA" id="ARBA00022692"/>
    </source>
</evidence>
<feature type="transmembrane region" description="Helical" evidence="5">
    <location>
        <begin position="242"/>
        <end position="261"/>
    </location>
</feature>
<organism evidence="6 7">
    <name type="scientific">Vagococcus teuberi</name>
    <dbReference type="NCBI Taxonomy" id="519472"/>
    <lineage>
        <taxon>Bacteria</taxon>
        <taxon>Bacillati</taxon>
        <taxon>Bacillota</taxon>
        <taxon>Bacilli</taxon>
        <taxon>Lactobacillales</taxon>
        <taxon>Enterococcaceae</taxon>
        <taxon>Vagococcus</taxon>
    </lineage>
</organism>
<dbReference type="EMBL" id="CP017267">
    <property type="protein sequence ID" value="APB30857.1"/>
    <property type="molecule type" value="Genomic_DNA"/>
</dbReference>
<dbReference type="Pfam" id="PF13520">
    <property type="entry name" value="AA_permease_2"/>
    <property type="match status" value="1"/>
</dbReference>
<feature type="transmembrane region" description="Helical" evidence="5">
    <location>
        <begin position="202"/>
        <end position="221"/>
    </location>
</feature>
<feature type="transmembrane region" description="Helical" evidence="5">
    <location>
        <begin position="365"/>
        <end position="385"/>
    </location>
</feature>
<gene>
    <name evidence="6" type="ORF">BHY08_02840</name>
</gene>
<sequence>MPNKDEIVLEENNQLKRTMTFFPALSTVMGTVIGGGVFFKAASVTQSTGSASLTLISWFLGGIISICAGLTAAELSAAIPETGGMVRYIERAYGKLWSFLLGWALIIIYFPANVAALSIIFGTQFKNLFGLSNSVIVPIAILVGGSITLINFLGARASGIFQSITLVCKLIPLALIVIFGLLRQGEVDVSLFPVTAGPQVSGFFPALGAGLLATMFAYDGWIHVGNISGELKNPERDLPRSIAGGLFGVMLIYLLVNFVYLKSLPIESLAGNENAAMDVSKQIFGDFGGKIVTIGILISVYGAINGYTMTGMRIPYTMGLDKQLPYSNQLAKLNRNKVPFIAGLFELAVAVVMMLLGGFDILTDMLVFVIWIFYTLVFFAVIKLRKTEPDLPRPYKVPLYPFVPIVSIIGGIFILSMTLVNQLSLVIIGLGLTALGIPFYLYATRKKTRK</sequence>
<dbReference type="RefSeq" id="WP_071456432.1">
    <property type="nucleotide sequence ID" value="NZ_CP017267.1"/>
</dbReference>
<dbReference type="Proteomes" id="UP000191200">
    <property type="component" value="Chromosome"/>
</dbReference>
<dbReference type="InterPro" id="IPR002293">
    <property type="entry name" value="AA/rel_permease1"/>
</dbReference>
<evidence type="ECO:0000313" key="7">
    <source>
        <dbReference type="Proteomes" id="UP000191200"/>
    </source>
</evidence>
<feature type="transmembrane region" description="Helical" evidence="5">
    <location>
        <begin position="160"/>
        <end position="182"/>
    </location>
</feature>
<dbReference type="GO" id="GO:0015179">
    <property type="term" value="F:L-amino acid transmembrane transporter activity"/>
    <property type="evidence" value="ECO:0007669"/>
    <property type="project" value="TreeGrafter"/>
</dbReference>
<comment type="subcellular location">
    <subcellularLocation>
        <location evidence="1">Membrane</location>
        <topology evidence="1">Multi-pass membrane protein</topology>
    </subcellularLocation>
</comment>